<evidence type="ECO:0000313" key="3">
    <source>
        <dbReference type="EMBL" id="OXA39964.1"/>
    </source>
</evidence>
<accession>A0A226D516</accession>
<evidence type="ECO:0000256" key="1">
    <source>
        <dbReference type="PROSITE-ProRule" id="PRU00042"/>
    </source>
</evidence>
<dbReference type="EMBL" id="LNIX01000036">
    <property type="protein sequence ID" value="OXA39964.1"/>
    <property type="molecule type" value="Genomic_DNA"/>
</dbReference>
<organism evidence="3 4">
    <name type="scientific">Folsomia candida</name>
    <name type="common">Springtail</name>
    <dbReference type="NCBI Taxonomy" id="158441"/>
    <lineage>
        <taxon>Eukaryota</taxon>
        <taxon>Metazoa</taxon>
        <taxon>Ecdysozoa</taxon>
        <taxon>Arthropoda</taxon>
        <taxon>Hexapoda</taxon>
        <taxon>Collembola</taxon>
        <taxon>Entomobryomorpha</taxon>
        <taxon>Isotomoidea</taxon>
        <taxon>Isotomidae</taxon>
        <taxon>Proisotominae</taxon>
        <taxon>Folsomia</taxon>
    </lineage>
</organism>
<protein>
    <submittedName>
        <fullName evidence="3">Zinc finger and BTB domain-containing protein 49</fullName>
    </submittedName>
</protein>
<dbReference type="GO" id="GO:0008270">
    <property type="term" value="F:zinc ion binding"/>
    <property type="evidence" value="ECO:0007669"/>
    <property type="project" value="UniProtKB-KW"/>
</dbReference>
<gene>
    <name evidence="3" type="ORF">Fcan01_25384</name>
</gene>
<dbReference type="Proteomes" id="UP000198287">
    <property type="component" value="Unassembled WGS sequence"/>
</dbReference>
<keyword evidence="1" id="KW-0862">Zinc</keyword>
<dbReference type="PROSITE" id="PS50157">
    <property type="entry name" value="ZINC_FINGER_C2H2_2"/>
    <property type="match status" value="1"/>
</dbReference>
<dbReference type="Gene3D" id="3.30.160.60">
    <property type="entry name" value="Classic Zinc Finger"/>
    <property type="match status" value="1"/>
</dbReference>
<keyword evidence="4" id="KW-1185">Reference proteome</keyword>
<evidence type="ECO:0000259" key="2">
    <source>
        <dbReference type="PROSITE" id="PS50157"/>
    </source>
</evidence>
<dbReference type="SMART" id="SM00355">
    <property type="entry name" value="ZnF_C2H2"/>
    <property type="match status" value="4"/>
</dbReference>
<dbReference type="Pfam" id="PF12874">
    <property type="entry name" value="zf-met"/>
    <property type="match status" value="1"/>
</dbReference>
<dbReference type="OrthoDB" id="3069995at2759"/>
<feature type="domain" description="C2H2-type" evidence="2">
    <location>
        <begin position="47"/>
        <end position="74"/>
    </location>
</feature>
<dbReference type="AlphaFoldDB" id="A0A226D516"/>
<dbReference type="InterPro" id="IPR013087">
    <property type="entry name" value="Znf_C2H2_type"/>
</dbReference>
<reference evidence="3 4" key="1">
    <citation type="submission" date="2015-12" db="EMBL/GenBank/DDBJ databases">
        <title>The genome of Folsomia candida.</title>
        <authorList>
            <person name="Faddeeva A."/>
            <person name="Derks M.F."/>
            <person name="Anvar Y."/>
            <person name="Smit S."/>
            <person name="Van Straalen N."/>
            <person name="Roelofs D."/>
        </authorList>
    </citation>
    <scope>NUCLEOTIDE SEQUENCE [LARGE SCALE GENOMIC DNA]</scope>
    <source>
        <strain evidence="3 4">VU population</strain>
        <tissue evidence="3">Whole body</tissue>
    </source>
</reference>
<evidence type="ECO:0000313" key="4">
    <source>
        <dbReference type="Proteomes" id="UP000198287"/>
    </source>
</evidence>
<keyword evidence="1" id="KW-0863">Zinc-finger</keyword>
<comment type="caution">
    <text evidence="3">The sequence shown here is derived from an EMBL/GenBank/DDBJ whole genome shotgun (WGS) entry which is preliminary data.</text>
</comment>
<name>A0A226D516_FOLCA</name>
<keyword evidence="1" id="KW-0479">Metal-binding</keyword>
<proteinExistence type="predicted"/>
<sequence length="301" mass="34575">MSSNPFCAEQRKGLDAPTRLIKQSERRIPRQTKDDVAVRTSVTWCPQRCPVCFKQCKSRQGYQRHVRTHRSDKAVEISCPLCQTVFKKEKYLKRHNLQNKRKPAGYSLLEGEESGDKIMAESSPHEDNICPVATCRRSFEPGRRKSRNSHILEAHATWDGKCVMCELKLNSPDDIIGHMKEEHGPPDKFYEENLVRVKTEVILEDVKIKEEPDLDFLKNNEISDNFHAQNPIPVKTEVVQEDVKSGCELGSQVKIKQEVVPETELGLLENEISVDKIKQEICDVRNVKCEPDQVLHYNLSN</sequence>
<dbReference type="PROSITE" id="PS00028">
    <property type="entry name" value="ZINC_FINGER_C2H2_1"/>
    <property type="match status" value="1"/>
</dbReference>